<accession>A0A4R8Q586</accession>
<organism evidence="2 3">
    <name type="scientific">Colletotrichum spinosum</name>
    <dbReference type="NCBI Taxonomy" id="1347390"/>
    <lineage>
        <taxon>Eukaryota</taxon>
        <taxon>Fungi</taxon>
        <taxon>Dikarya</taxon>
        <taxon>Ascomycota</taxon>
        <taxon>Pezizomycotina</taxon>
        <taxon>Sordariomycetes</taxon>
        <taxon>Hypocreomycetidae</taxon>
        <taxon>Glomerellales</taxon>
        <taxon>Glomerellaceae</taxon>
        <taxon>Colletotrichum</taxon>
        <taxon>Colletotrichum orbiculare species complex</taxon>
    </lineage>
</organism>
<name>A0A4R8Q586_9PEZI</name>
<dbReference type="Proteomes" id="UP000295083">
    <property type="component" value="Unassembled WGS sequence"/>
</dbReference>
<gene>
    <name evidence="2" type="ORF">C8035_v001304</name>
</gene>
<feature type="region of interest" description="Disordered" evidence="1">
    <location>
        <begin position="24"/>
        <end position="47"/>
    </location>
</feature>
<comment type="caution">
    <text evidence="2">The sequence shown here is derived from an EMBL/GenBank/DDBJ whole genome shotgun (WGS) entry which is preliminary data.</text>
</comment>
<reference evidence="2 3" key="1">
    <citation type="submission" date="2018-11" db="EMBL/GenBank/DDBJ databases">
        <title>Genome sequence and assembly of Colletotrichum spinosum.</title>
        <authorList>
            <person name="Gan P."/>
            <person name="Shirasu K."/>
        </authorList>
    </citation>
    <scope>NUCLEOTIDE SEQUENCE [LARGE SCALE GENOMIC DNA]</scope>
    <source>
        <strain evidence="2 3">CBS 515.97</strain>
    </source>
</reference>
<evidence type="ECO:0000313" key="2">
    <source>
        <dbReference type="EMBL" id="TDZ31846.1"/>
    </source>
</evidence>
<sequence>MCVSPPRLSLSLALSLYCVDRARPKRSQAASWNRRSSHNGNTPRARTQSAPFCAYDICRRRPGAVEQPSLWEARLSSNPPRGGGAEMGGFAGKDRDLALVPSSTEQCLALLPGPACWPARNRPNFIGT</sequence>
<proteinExistence type="predicted"/>
<keyword evidence="3" id="KW-1185">Reference proteome</keyword>
<dbReference type="AlphaFoldDB" id="A0A4R8Q586"/>
<feature type="compositionally biased region" description="Polar residues" evidence="1">
    <location>
        <begin position="28"/>
        <end position="47"/>
    </location>
</feature>
<protein>
    <submittedName>
        <fullName evidence="2">Uncharacterized protein</fullName>
    </submittedName>
</protein>
<feature type="compositionally biased region" description="Gly residues" evidence="1">
    <location>
        <begin position="81"/>
        <end position="90"/>
    </location>
</feature>
<evidence type="ECO:0000256" key="1">
    <source>
        <dbReference type="SAM" id="MobiDB-lite"/>
    </source>
</evidence>
<evidence type="ECO:0000313" key="3">
    <source>
        <dbReference type="Proteomes" id="UP000295083"/>
    </source>
</evidence>
<dbReference type="EMBL" id="QAPG01000092">
    <property type="protein sequence ID" value="TDZ31846.1"/>
    <property type="molecule type" value="Genomic_DNA"/>
</dbReference>
<feature type="region of interest" description="Disordered" evidence="1">
    <location>
        <begin position="69"/>
        <end position="90"/>
    </location>
</feature>